<name>A0A8T0CBV0_9GAMM</name>
<sequence>MNRRRGPRYKGALSLKVFVFGKRLTPKAGGGGLMDAVLSATSM</sequence>
<dbReference type="Proteomes" id="UP000016480">
    <property type="component" value="Unassembled WGS sequence"/>
</dbReference>
<accession>A0A8T0CBV0</accession>
<organism evidence="1 2">
    <name type="scientific">Pseudoalteromonas rubra</name>
    <dbReference type="NCBI Taxonomy" id="43658"/>
    <lineage>
        <taxon>Bacteria</taxon>
        <taxon>Pseudomonadati</taxon>
        <taxon>Pseudomonadota</taxon>
        <taxon>Gammaproteobacteria</taxon>
        <taxon>Alteromonadales</taxon>
        <taxon>Pseudoalteromonadaceae</taxon>
        <taxon>Pseudoalteromonas</taxon>
    </lineage>
</organism>
<protein>
    <submittedName>
        <fullName evidence="1">Uncharacterized protein</fullName>
    </submittedName>
</protein>
<proteinExistence type="predicted"/>
<evidence type="ECO:0000313" key="2">
    <source>
        <dbReference type="Proteomes" id="UP000016480"/>
    </source>
</evidence>
<comment type="caution">
    <text evidence="1">The sequence shown here is derived from an EMBL/GenBank/DDBJ whole genome shotgun (WGS) entry which is preliminary data.</text>
</comment>
<evidence type="ECO:0000313" key="1">
    <source>
        <dbReference type="EMBL" id="KAF7787531.1"/>
    </source>
</evidence>
<dbReference type="EMBL" id="AHCD03000030">
    <property type="protein sequence ID" value="KAF7787531.1"/>
    <property type="molecule type" value="Genomic_DNA"/>
</dbReference>
<gene>
    <name evidence="1" type="ORF">PRUB_a4635</name>
</gene>
<dbReference type="AlphaFoldDB" id="A0A8T0CBV0"/>
<reference evidence="1 2" key="1">
    <citation type="journal article" date="2012" name="J. Bacteriol.">
        <title>Genome sequence of the cycloprodigiosin-producing bacterial strain Pseudoalteromonas rubra ATCC 29570(T).</title>
        <authorList>
            <person name="Xie B.B."/>
            <person name="Shu Y.L."/>
            <person name="Qin Q.L."/>
            <person name="Rong J.C."/>
            <person name="Zhang X.Y."/>
            <person name="Chen X.L."/>
            <person name="Zhou B.C."/>
            <person name="Zhang Y.Z."/>
        </authorList>
    </citation>
    <scope>NUCLEOTIDE SEQUENCE [LARGE SCALE GENOMIC DNA]</scope>
    <source>
        <strain evidence="1 2">DSM 6842</strain>
    </source>
</reference>